<dbReference type="Gene3D" id="3.40.50.300">
    <property type="entry name" value="P-loop containing nucleotide triphosphate hydrolases"/>
    <property type="match status" value="2"/>
</dbReference>
<dbReference type="PROSITE" id="PS50893">
    <property type="entry name" value="ABC_TRANSPORTER_2"/>
    <property type="match status" value="1"/>
</dbReference>
<feature type="transmembrane region" description="Helical" evidence="11">
    <location>
        <begin position="222"/>
        <end position="249"/>
    </location>
</feature>
<comment type="caution">
    <text evidence="14">The sequence shown here is derived from an EMBL/GenBank/DDBJ whole genome shotgun (WGS) entry which is preliminary data.</text>
</comment>
<feature type="transmembrane region" description="Helical" evidence="11">
    <location>
        <begin position="325"/>
        <end position="342"/>
    </location>
</feature>
<keyword evidence="8 11" id="KW-1133">Transmembrane helix</keyword>
<keyword evidence="4 11" id="KW-0812">Transmembrane</keyword>
<name>A0AA38SRS4_9ASTR</name>
<evidence type="ECO:0000256" key="5">
    <source>
        <dbReference type="ARBA" id="ARBA00022737"/>
    </source>
</evidence>
<dbReference type="PANTHER" id="PTHR43394">
    <property type="entry name" value="ATP-DEPENDENT PERMEASE MDL1, MITOCHONDRIAL"/>
    <property type="match status" value="1"/>
</dbReference>
<evidence type="ECO:0000313" key="15">
    <source>
        <dbReference type="Proteomes" id="UP001172457"/>
    </source>
</evidence>
<evidence type="ECO:0000256" key="10">
    <source>
        <dbReference type="ARBA" id="ARBA00023180"/>
    </source>
</evidence>
<dbReference type="GO" id="GO:0016887">
    <property type="term" value="F:ATP hydrolysis activity"/>
    <property type="evidence" value="ECO:0007669"/>
    <property type="project" value="InterPro"/>
</dbReference>
<evidence type="ECO:0000256" key="8">
    <source>
        <dbReference type="ARBA" id="ARBA00022989"/>
    </source>
</evidence>
<evidence type="ECO:0000259" key="12">
    <source>
        <dbReference type="PROSITE" id="PS50893"/>
    </source>
</evidence>
<dbReference type="GO" id="GO:0005524">
    <property type="term" value="F:ATP binding"/>
    <property type="evidence" value="ECO:0007669"/>
    <property type="project" value="UniProtKB-KW"/>
</dbReference>
<sequence length="747" mass="81166">MVGDHGTQMSGGQKQRIAIARAILKDPRILLLDEATSALDAESGRVVQEALDRIMVNRTTVIVAHRLTTIKNSNLIAVVHNGNIVEKGSHFELLQDPEGPYSQLIRLQELNQHSEKQEAEINVSRESSSFGNSKRHSFSAAITTYFEEQKPDKNQPDHSHTSSDVSLLRLAYLNKPEIPVLLLGSIAAVVNGAILPIFGYLLSNIIKIFFKPAHELRKESDFWALMLLVLGIASLIATPLRTYFFGVAGCKLIRRIRLRCFEKVVQMEISWFDKAENASGLIGAKLSADAASVRGLVGDTVALLVQNMATAVAGLLIAFLGNWELALIVLVMLPMIGLNGYLQMRFISGFSADTKKLYEDASQVASDAVGSIRTVASFCAEEKVMKLYEKKCEAPRKAGIQQGLISGAGFGLSMFLLFLVYATSFYVGARFVAAGKTTFPKVFQVFLGLSMAAMGVSQSGSFVPDSGKAKTATASIFGLLDQKSKIDYTDESGTTLQNVKADIEFNHVNFKYPSRPDIQIFRDLCLAIPSGKTVALVGESGSGKSTVVSLLQRFYDVDSGQITLDGFDIRKLNVKWLRQQMGLVSQEPVLFNDTIRANIAYGKDGNATEAEVLAAAELANAHKFISALHQGYDTSVGEKGIQLSGGQKQRVAIARAIIKAPKILLLDEATSALDAESEKVVQDALDRVILHRTTVVVAHRLSTIRGADVIVVVKNGVIAEKGKHDKLINIKDGIYASLVALHTNASK</sequence>
<dbReference type="FunFam" id="3.40.50.300:FF:000066">
    <property type="entry name" value="ABC transporter B family member 1"/>
    <property type="match status" value="1"/>
</dbReference>
<dbReference type="PROSITE" id="PS00211">
    <property type="entry name" value="ABC_TRANSPORTER_1"/>
    <property type="match status" value="1"/>
</dbReference>
<dbReference type="GO" id="GO:0090374">
    <property type="term" value="P:oligopeptide export from mitochondrion"/>
    <property type="evidence" value="ECO:0007669"/>
    <property type="project" value="TreeGrafter"/>
</dbReference>
<keyword evidence="3" id="KW-0813">Transport</keyword>
<dbReference type="InterPro" id="IPR027417">
    <property type="entry name" value="P-loop_NTPase"/>
</dbReference>
<dbReference type="FunFam" id="1.20.1560.10:FF:000009">
    <property type="entry name" value="ABC transporter B family member 1"/>
    <property type="match status" value="1"/>
</dbReference>
<dbReference type="GO" id="GO:0005886">
    <property type="term" value="C:plasma membrane"/>
    <property type="evidence" value="ECO:0007669"/>
    <property type="project" value="UniProtKB-SubCell"/>
</dbReference>
<dbReference type="GO" id="GO:0015421">
    <property type="term" value="F:ABC-type oligopeptide transporter activity"/>
    <property type="evidence" value="ECO:0007669"/>
    <property type="project" value="TreeGrafter"/>
</dbReference>
<keyword evidence="5" id="KW-0677">Repeat</keyword>
<dbReference type="GO" id="GO:0005743">
    <property type="term" value="C:mitochondrial inner membrane"/>
    <property type="evidence" value="ECO:0007669"/>
    <property type="project" value="TreeGrafter"/>
</dbReference>
<evidence type="ECO:0000256" key="4">
    <source>
        <dbReference type="ARBA" id="ARBA00022692"/>
    </source>
</evidence>
<dbReference type="GO" id="GO:0010328">
    <property type="term" value="F:auxin influx transmembrane transporter activity"/>
    <property type="evidence" value="ECO:0007669"/>
    <property type="project" value="UniProtKB-ARBA"/>
</dbReference>
<evidence type="ECO:0000256" key="6">
    <source>
        <dbReference type="ARBA" id="ARBA00022741"/>
    </source>
</evidence>
<dbReference type="SMART" id="SM00382">
    <property type="entry name" value="AAA"/>
    <property type="match status" value="1"/>
</dbReference>
<evidence type="ECO:0000259" key="13">
    <source>
        <dbReference type="PROSITE" id="PS50929"/>
    </source>
</evidence>
<comment type="subcellular location">
    <subcellularLocation>
        <location evidence="1">Cell membrane</location>
        <topology evidence="1">Multi-pass membrane protein</topology>
    </subcellularLocation>
</comment>
<proteinExistence type="inferred from homology"/>
<keyword evidence="15" id="KW-1185">Reference proteome</keyword>
<dbReference type="GO" id="GO:0010329">
    <property type="term" value="F:auxin efflux transmembrane transporter activity"/>
    <property type="evidence" value="ECO:0007669"/>
    <property type="project" value="UniProtKB-ARBA"/>
</dbReference>
<protein>
    <submittedName>
        <fullName evidence="14">Uncharacterized protein</fullName>
    </submittedName>
</protein>
<dbReference type="InterPro" id="IPR017871">
    <property type="entry name" value="ABC_transporter-like_CS"/>
</dbReference>
<gene>
    <name evidence="14" type="ORF">OSB04_029846</name>
</gene>
<evidence type="ECO:0000256" key="7">
    <source>
        <dbReference type="ARBA" id="ARBA00022840"/>
    </source>
</evidence>
<evidence type="ECO:0000256" key="11">
    <source>
        <dbReference type="SAM" id="Phobius"/>
    </source>
</evidence>
<feature type="transmembrane region" description="Helical" evidence="11">
    <location>
        <begin position="442"/>
        <end position="463"/>
    </location>
</feature>
<dbReference type="PANTHER" id="PTHR43394:SF18">
    <property type="entry name" value="ABC TRANSPORTER B FAMILY MEMBER 11-LIKE"/>
    <property type="match status" value="1"/>
</dbReference>
<accession>A0AA38SRS4</accession>
<keyword evidence="9 11" id="KW-0472">Membrane</keyword>
<dbReference type="CDD" id="cd03249">
    <property type="entry name" value="ABC_MTABC3_MDL1_MDL2"/>
    <property type="match status" value="1"/>
</dbReference>
<dbReference type="InterPro" id="IPR003439">
    <property type="entry name" value="ABC_transporter-like_ATP-bd"/>
</dbReference>
<keyword evidence="6" id="KW-0547">Nucleotide-binding</keyword>
<dbReference type="Pfam" id="PF00664">
    <property type="entry name" value="ABC_membrane"/>
    <property type="match status" value="1"/>
</dbReference>
<dbReference type="PROSITE" id="PS50929">
    <property type="entry name" value="ABC_TM1F"/>
    <property type="match status" value="1"/>
</dbReference>
<evidence type="ECO:0000256" key="1">
    <source>
        <dbReference type="ARBA" id="ARBA00004651"/>
    </source>
</evidence>
<evidence type="ECO:0000256" key="3">
    <source>
        <dbReference type="ARBA" id="ARBA00022448"/>
    </source>
</evidence>
<dbReference type="EMBL" id="JARYMX010000008">
    <property type="protein sequence ID" value="KAJ9537113.1"/>
    <property type="molecule type" value="Genomic_DNA"/>
</dbReference>
<dbReference type="Proteomes" id="UP001172457">
    <property type="component" value="Chromosome 8"/>
</dbReference>
<feature type="transmembrane region" description="Helical" evidence="11">
    <location>
        <begin position="178"/>
        <end position="202"/>
    </location>
</feature>
<evidence type="ECO:0000313" key="14">
    <source>
        <dbReference type="EMBL" id="KAJ9537113.1"/>
    </source>
</evidence>
<dbReference type="InterPro" id="IPR003593">
    <property type="entry name" value="AAA+_ATPase"/>
</dbReference>
<organism evidence="14 15">
    <name type="scientific">Centaurea solstitialis</name>
    <name type="common">yellow star-thistle</name>
    <dbReference type="NCBI Taxonomy" id="347529"/>
    <lineage>
        <taxon>Eukaryota</taxon>
        <taxon>Viridiplantae</taxon>
        <taxon>Streptophyta</taxon>
        <taxon>Embryophyta</taxon>
        <taxon>Tracheophyta</taxon>
        <taxon>Spermatophyta</taxon>
        <taxon>Magnoliopsida</taxon>
        <taxon>eudicotyledons</taxon>
        <taxon>Gunneridae</taxon>
        <taxon>Pentapetalae</taxon>
        <taxon>asterids</taxon>
        <taxon>campanulids</taxon>
        <taxon>Asterales</taxon>
        <taxon>Asteraceae</taxon>
        <taxon>Carduoideae</taxon>
        <taxon>Cardueae</taxon>
        <taxon>Centaureinae</taxon>
        <taxon>Centaurea</taxon>
    </lineage>
</organism>
<feature type="transmembrane region" description="Helical" evidence="11">
    <location>
        <begin position="403"/>
        <end position="422"/>
    </location>
</feature>
<reference evidence="14" key="1">
    <citation type="submission" date="2023-03" db="EMBL/GenBank/DDBJ databases">
        <title>Chromosome-scale reference genome and RAD-based genetic map of yellow starthistle (Centaurea solstitialis) reveal putative structural variation and QTLs associated with invader traits.</title>
        <authorList>
            <person name="Reatini B."/>
            <person name="Cang F.A."/>
            <person name="Jiang Q."/>
            <person name="Mckibben M.T.W."/>
            <person name="Barker M.S."/>
            <person name="Rieseberg L.H."/>
            <person name="Dlugosch K.M."/>
        </authorList>
    </citation>
    <scope>NUCLEOTIDE SEQUENCE</scope>
    <source>
        <strain evidence="14">CAN-66</strain>
        <tissue evidence="14">Leaf</tissue>
    </source>
</reference>
<dbReference type="Pfam" id="PF00005">
    <property type="entry name" value="ABC_tran"/>
    <property type="match status" value="2"/>
</dbReference>
<dbReference type="CDD" id="cd18578">
    <property type="entry name" value="ABC_6TM_Pgp_ABCB1_D2_like"/>
    <property type="match status" value="1"/>
</dbReference>
<keyword evidence="7" id="KW-0067">ATP-binding</keyword>
<dbReference type="SUPFAM" id="SSF90123">
    <property type="entry name" value="ABC transporter transmembrane region"/>
    <property type="match status" value="1"/>
</dbReference>
<evidence type="ECO:0000256" key="9">
    <source>
        <dbReference type="ARBA" id="ARBA00023136"/>
    </source>
</evidence>
<feature type="domain" description="ABC transporter" evidence="12">
    <location>
        <begin position="503"/>
        <end position="740"/>
    </location>
</feature>
<feature type="domain" description="ABC transmembrane type-1" evidence="13">
    <location>
        <begin position="182"/>
        <end position="468"/>
    </location>
</feature>
<dbReference type="InterPro" id="IPR036640">
    <property type="entry name" value="ABC1_TM_sf"/>
</dbReference>
<dbReference type="AlphaFoldDB" id="A0AA38SRS4"/>
<evidence type="ECO:0000256" key="2">
    <source>
        <dbReference type="ARBA" id="ARBA00007577"/>
    </source>
</evidence>
<dbReference type="Gene3D" id="1.20.1560.10">
    <property type="entry name" value="ABC transporter type 1, transmembrane domain"/>
    <property type="match status" value="1"/>
</dbReference>
<comment type="similarity">
    <text evidence="2">Belongs to the ABC transporter superfamily. ABCB family. Multidrug resistance exporter (TC 3.A.1.201) subfamily.</text>
</comment>
<keyword evidence="10" id="KW-0325">Glycoprotein</keyword>
<dbReference type="SUPFAM" id="SSF52540">
    <property type="entry name" value="P-loop containing nucleoside triphosphate hydrolases"/>
    <property type="match status" value="2"/>
</dbReference>
<dbReference type="InterPro" id="IPR039421">
    <property type="entry name" value="Type_1_exporter"/>
</dbReference>
<dbReference type="InterPro" id="IPR011527">
    <property type="entry name" value="ABC1_TM_dom"/>
</dbReference>